<evidence type="ECO:0000313" key="3">
    <source>
        <dbReference type="Proteomes" id="UP000823771"/>
    </source>
</evidence>
<reference evidence="2" key="2">
    <citation type="journal article" date="2021" name="PeerJ">
        <title>Extensive microbial diversity within the chicken gut microbiome revealed by metagenomics and culture.</title>
        <authorList>
            <person name="Gilroy R."/>
            <person name="Ravi A."/>
            <person name="Getino M."/>
            <person name="Pursley I."/>
            <person name="Horton D.L."/>
            <person name="Alikhan N.F."/>
            <person name="Baker D."/>
            <person name="Gharbi K."/>
            <person name="Hall N."/>
            <person name="Watson M."/>
            <person name="Adriaenssens E.M."/>
            <person name="Foster-Nyarko E."/>
            <person name="Jarju S."/>
            <person name="Secka A."/>
            <person name="Antonio M."/>
            <person name="Oren A."/>
            <person name="Chaudhuri R.R."/>
            <person name="La Ragione R."/>
            <person name="Hildebrand F."/>
            <person name="Pallen M.J."/>
        </authorList>
    </citation>
    <scope>NUCLEOTIDE SEQUENCE</scope>
    <source>
        <strain evidence="2">2478</strain>
    </source>
</reference>
<dbReference type="AlphaFoldDB" id="A0A9D9IS52"/>
<proteinExistence type="predicted"/>
<dbReference type="EMBL" id="JADILZ010000027">
    <property type="protein sequence ID" value="MBO8477818.1"/>
    <property type="molecule type" value="Genomic_DNA"/>
</dbReference>
<reference evidence="2" key="1">
    <citation type="submission" date="2020-10" db="EMBL/GenBank/DDBJ databases">
        <authorList>
            <person name="Gilroy R."/>
        </authorList>
    </citation>
    <scope>NUCLEOTIDE SEQUENCE</scope>
    <source>
        <strain evidence="2">2478</strain>
    </source>
</reference>
<feature type="compositionally biased region" description="Basic and acidic residues" evidence="1">
    <location>
        <begin position="10"/>
        <end position="24"/>
    </location>
</feature>
<evidence type="ECO:0000256" key="1">
    <source>
        <dbReference type="SAM" id="MobiDB-lite"/>
    </source>
</evidence>
<sequence>MRSGNGKQSNDNKDSKDSQETVTDEVKTELTYSFSVSEDLIRFADLVVDYVDESGESRQTVMESNSWEMKCHFP</sequence>
<name>A0A9D9IS52_9BACT</name>
<organism evidence="2 3">
    <name type="scientific">Candidatus Cryptobacteroides excrementipullorum</name>
    <dbReference type="NCBI Taxonomy" id="2840761"/>
    <lineage>
        <taxon>Bacteria</taxon>
        <taxon>Pseudomonadati</taxon>
        <taxon>Bacteroidota</taxon>
        <taxon>Bacteroidia</taxon>
        <taxon>Bacteroidales</taxon>
        <taxon>Candidatus Cryptobacteroides</taxon>
    </lineage>
</organism>
<comment type="caution">
    <text evidence="2">The sequence shown here is derived from an EMBL/GenBank/DDBJ whole genome shotgun (WGS) entry which is preliminary data.</text>
</comment>
<accession>A0A9D9IS52</accession>
<evidence type="ECO:0000313" key="2">
    <source>
        <dbReference type="EMBL" id="MBO8477818.1"/>
    </source>
</evidence>
<feature type="region of interest" description="Disordered" evidence="1">
    <location>
        <begin position="1"/>
        <end position="24"/>
    </location>
</feature>
<gene>
    <name evidence="2" type="ORF">IAB80_02835</name>
</gene>
<dbReference type="Proteomes" id="UP000823771">
    <property type="component" value="Unassembled WGS sequence"/>
</dbReference>
<protein>
    <submittedName>
        <fullName evidence="2">Uncharacterized protein</fullName>
    </submittedName>
</protein>